<accession>C0GC18</accession>
<dbReference type="eggNOG" id="COG3329">
    <property type="taxonomic scope" value="Bacteria"/>
</dbReference>
<evidence type="ECO:0008006" key="4">
    <source>
        <dbReference type="Google" id="ProtNLM"/>
    </source>
</evidence>
<dbReference type="InterPro" id="IPR010293">
    <property type="entry name" value="Sbt_1"/>
</dbReference>
<dbReference type="STRING" id="555088.DealDRAFT_0027"/>
<name>C0GC18_DETAL</name>
<evidence type="ECO:0000313" key="2">
    <source>
        <dbReference type="EMBL" id="EEG78753.1"/>
    </source>
</evidence>
<keyword evidence="1" id="KW-0812">Transmembrane</keyword>
<dbReference type="Pfam" id="PF05982">
    <property type="entry name" value="Sbt_1"/>
    <property type="match status" value="1"/>
</dbReference>
<dbReference type="PANTHER" id="PTHR40400">
    <property type="entry name" value="SLR1512 PROTEIN"/>
    <property type="match status" value="1"/>
</dbReference>
<protein>
    <recommendedName>
        <fullName evidence="4">Sodium-dependent bicarbonate transport family permease</fullName>
    </recommendedName>
</protein>
<feature type="transmembrane region" description="Helical" evidence="1">
    <location>
        <begin position="235"/>
        <end position="257"/>
    </location>
</feature>
<keyword evidence="3" id="KW-1185">Reference proteome</keyword>
<comment type="caution">
    <text evidence="2">The sequence shown here is derived from an EMBL/GenBank/DDBJ whole genome shotgun (WGS) entry which is preliminary data.</text>
</comment>
<feature type="transmembrane region" description="Helical" evidence="1">
    <location>
        <begin position="61"/>
        <end position="87"/>
    </location>
</feature>
<feature type="transmembrane region" description="Helical" evidence="1">
    <location>
        <begin position="132"/>
        <end position="155"/>
    </location>
</feature>
<feature type="transmembrane region" description="Helical" evidence="1">
    <location>
        <begin position="36"/>
        <end position="55"/>
    </location>
</feature>
<gene>
    <name evidence="2" type="ORF">DealDRAFT_0027</name>
</gene>
<dbReference type="AlphaFoldDB" id="C0GC18"/>
<proteinExistence type="predicted"/>
<evidence type="ECO:0000256" key="1">
    <source>
        <dbReference type="SAM" id="Phobius"/>
    </source>
</evidence>
<evidence type="ECO:0000313" key="3">
    <source>
        <dbReference type="Proteomes" id="UP000006443"/>
    </source>
</evidence>
<feature type="transmembrane region" description="Helical" evidence="1">
    <location>
        <begin position="201"/>
        <end position="223"/>
    </location>
</feature>
<organism evidence="2 3">
    <name type="scientific">Dethiobacter alkaliphilus AHT 1</name>
    <dbReference type="NCBI Taxonomy" id="555088"/>
    <lineage>
        <taxon>Bacteria</taxon>
        <taxon>Bacillati</taxon>
        <taxon>Bacillota</taxon>
        <taxon>Dethiobacteria</taxon>
        <taxon>Dethiobacterales</taxon>
        <taxon>Dethiobacteraceae</taxon>
        <taxon>Dethiobacter</taxon>
    </lineage>
</organism>
<dbReference type="PANTHER" id="PTHR40400:SF1">
    <property type="entry name" value="SLR1512 PROTEIN"/>
    <property type="match status" value="1"/>
</dbReference>
<keyword evidence="1" id="KW-1133">Transmembrane helix</keyword>
<feature type="transmembrane region" description="Helical" evidence="1">
    <location>
        <begin position="263"/>
        <end position="282"/>
    </location>
</feature>
<dbReference type="EMBL" id="ACJM01000001">
    <property type="protein sequence ID" value="EEG78753.1"/>
    <property type="molecule type" value="Genomic_DNA"/>
</dbReference>
<feature type="transmembrane region" description="Helical" evidence="1">
    <location>
        <begin position="6"/>
        <end position="27"/>
    </location>
</feature>
<dbReference type="Proteomes" id="UP000006443">
    <property type="component" value="Unassembled WGS sequence"/>
</dbReference>
<feature type="transmembrane region" description="Helical" evidence="1">
    <location>
        <begin position="294"/>
        <end position="316"/>
    </location>
</feature>
<feature type="transmembrane region" description="Helical" evidence="1">
    <location>
        <begin position="167"/>
        <end position="189"/>
    </location>
</feature>
<keyword evidence="1" id="KW-0472">Membrane</keyword>
<sequence>MSVDLVLQNIISPPILFFALGVLATLLNSDLKIPDAAGAAIAVFVLISIGLRAGVSVNQVGVGAVALPALLAVITGILLAILVYSVFTGIVRLDKANAASLAGHYGAVSSITLALSLVYLDNIGASFEQFVPALYPFMDIAALITAVVLGRIGGAGQNGKNKTELRLIYEAIVSKPSLLLLGGFIIGFANGAEGTEAIMPFYALIFPGVLTLFMLDVGLLAGSRLPGLLAVDKKVFAVGLILPAVHGLIAVILATVIGLSPGGATIFAALAAGASYISAPSVMRTAIPKANPSLSLAMALGLVFPFNVTVGIPLYYQAAQLVSMLFTR</sequence>
<reference evidence="2 3" key="1">
    <citation type="submission" date="2009-02" db="EMBL/GenBank/DDBJ databases">
        <title>Sequencing of the draft genome and assembly of Dethiobacter alkaliphilus AHT 1.</title>
        <authorList>
            <consortium name="US DOE Joint Genome Institute (JGI-PGF)"/>
            <person name="Lucas S."/>
            <person name="Copeland A."/>
            <person name="Lapidus A."/>
            <person name="Glavina del Rio T."/>
            <person name="Dalin E."/>
            <person name="Tice H."/>
            <person name="Bruce D."/>
            <person name="Goodwin L."/>
            <person name="Pitluck S."/>
            <person name="Larimer F."/>
            <person name="Land M.L."/>
            <person name="Hauser L."/>
            <person name="Muyzer G."/>
        </authorList>
    </citation>
    <scope>NUCLEOTIDE SEQUENCE [LARGE SCALE GENOMIC DNA]</scope>
    <source>
        <strain evidence="2 3">AHT 1</strain>
    </source>
</reference>
<feature type="transmembrane region" description="Helical" evidence="1">
    <location>
        <begin position="99"/>
        <end position="120"/>
    </location>
</feature>